<dbReference type="SMART" id="SM00304">
    <property type="entry name" value="HAMP"/>
    <property type="match status" value="2"/>
</dbReference>
<reference evidence="10 11" key="1">
    <citation type="submission" date="2020-02" db="EMBL/GenBank/DDBJ databases">
        <title>The whole genome sequence of CPCC 205119.</title>
        <authorList>
            <person name="Jiang Z."/>
        </authorList>
    </citation>
    <scope>NUCLEOTIDE SEQUENCE [LARGE SCALE GENOMIC DNA]</scope>
    <source>
        <strain evidence="10 11">CPCC 205119</strain>
    </source>
</reference>
<keyword evidence="7" id="KW-0472">Membrane</keyword>
<keyword evidence="1 7" id="KW-0812">Transmembrane</keyword>
<dbReference type="PANTHER" id="PTHR32089:SF112">
    <property type="entry name" value="LYSOZYME-LIKE PROTEIN-RELATED"/>
    <property type="match status" value="1"/>
</dbReference>
<dbReference type="Gene3D" id="1.10.287.950">
    <property type="entry name" value="Methyl-accepting chemotaxis protein"/>
    <property type="match status" value="1"/>
</dbReference>
<evidence type="ECO:0000313" key="10">
    <source>
        <dbReference type="EMBL" id="NEL56667.1"/>
    </source>
</evidence>
<gene>
    <name evidence="10" type="ORF">G1H19_22110</name>
</gene>
<dbReference type="Pfam" id="PF00015">
    <property type="entry name" value="MCPsignal"/>
    <property type="match status" value="1"/>
</dbReference>
<dbReference type="Proteomes" id="UP000470470">
    <property type="component" value="Unassembled WGS sequence"/>
</dbReference>
<proteinExistence type="inferred from homology"/>
<comment type="caution">
    <text evidence="10">The sequence shown here is derived from an EMBL/GenBank/DDBJ whole genome shotgun (WGS) entry which is preliminary data.</text>
</comment>
<feature type="region of interest" description="Disordered" evidence="6">
    <location>
        <begin position="1"/>
        <end position="20"/>
    </location>
</feature>
<dbReference type="PANTHER" id="PTHR32089">
    <property type="entry name" value="METHYL-ACCEPTING CHEMOTAXIS PROTEIN MCPB"/>
    <property type="match status" value="1"/>
</dbReference>
<feature type="domain" description="Methyl-accepting transducer" evidence="8">
    <location>
        <begin position="288"/>
        <end position="407"/>
    </location>
</feature>
<dbReference type="PROSITE" id="PS50885">
    <property type="entry name" value="HAMP"/>
    <property type="match status" value="1"/>
</dbReference>
<dbReference type="GO" id="GO:0016020">
    <property type="term" value="C:membrane"/>
    <property type="evidence" value="ECO:0007669"/>
    <property type="project" value="InterPro"/>
</dbReference>
<evidence type="ECO:0000259" key="9">
    <source>
        <dbReference type="PROSITE" id="PS50885"/>
    </source>
</evidence>
<dbReference type="PROSITE" id="PS50111">
    <property type="entry name" value="CHEMOTAXIS_TRANSDUC_2"/>
    <property type="match status" value="1"/>
</dbReference>
<accession>A0A7K3WJM6</accession>
<dbReference type="Gene3D" id="6.10.340.10">
    <property type="match status" value="1"/>
</dbReference>
<protein>
    <submittedName>
        <fullName evidence="10">Methyl-accepting chemotaxis protein</fullName>
    </submittedName>
</protein>
<feature type="compositionally biased region" description="Pro residues" evidence="6">
    <location>
        <begin position="1"/>
        <end position="10"/>
    </location>
</feature>
<evidence type="ECO:0000256" key="3">
    <source>
        <dbReference type="ARBA" id="ARBA00023224"/>
    </source>
</evidence>
<keyword evidence="2 7" id="KW-1133">Transmembrane helix</keyword>
<dbReference type="Pfam" id="PF00672">
    <property type="entry name" value="HAMP"/>
    <property type="match status" value="1"/>
</dbReference>
<feature type="transmembrane region" description="Helical" evidence="7">
    <location>
        <begin position="210"/>
        <end position="230"/>
    </location>
</feature>
<evidence type="ECO:0000256" key="1">
    <source>
        <dbReference type="ARBA" id="ARBA00022692"/>
    </source>
</evidence>
<comment type="similarity">
    <text evidence="4">Belongs to the methyl-accepting chemotaxis (MCP) protein family.</text>
</comment>
<dbReference type="InterPro" id="IPR024478">
    <property type="entry name" value="HlyB_4HB_MCP"/>
</dbReference>
<dbReference type="InterPro" id="IPR004089">
    <property type="entry name" value="MCPsignal_dom"/>
</dbReference>
<feature type="transmembrane region" description="Helical" evidence="7">
    <location>
        <begin position="31"/>
        <end position="51"/>
    </location>
</feature>
<evidence type="ECO:0000256" key="5">
    <source>
        <dbReference type="PROSITE-ProRule" id="PRU00284"/>
    </source>
</evidence>
<feature type="domain" description="HAMP" evidence="9">
    <location>
        <begin position="231"/>
        <end position="283"/>
    </location>
</feature>
<dbReference type="InterPro" id="IPR003660">
    <property type="entry name" value="HAMP_dom"/>
</dbReference>
<dbReference type="AlphaFoldDB" id="A0A7K3WJM6"/>
<dbReference type="CDD" id="cd06225">
    <property type="entry name" value="HAMP"/>
    <property type="match status" value="1"/>
</dbReference>
<dbReference type="EMBL" id="JAAGWK010000039">
    <property type="protein sequence ID" value="NEL56667.1"/>
    <property type="molecule type" value="Genomic_DNA"/>
</dbReference>
<dbReference type="RefSeq" id="WP_163638878.1">
    <property type="nucleotide sequence ID" value="NZ_JAAGWK010000039.1"/>
</dbReference>
<evidence type="ECO:0000259" key="8">
    <source>
        <dbReference type="PROSITE" id="PS50111"/>
    </source>
</evidence>
<evidence type="ECO:0000256" key="4">
    <source>
        <dbReference type="ARBA" id="ARBA00029447"/>
    </source>
</evidence>
<evidence type="ECO:0000313" key="11">
    <source>
        <dbReference type="Proteomes" id="UP000470470"/>
    </source>
</evidence>
<keyword evidence="11" id="KW-1185">Reference proteome</keyword>
<evidence type="ECO:0000256" key="7">
    <source>
        <dbReference type="SAM" id="Phobius"/>
    </source>
</evidence>
<feature type="non-terminal residue" evidence="10">
    <location>
        <position position="407"/>
    </location>
</feature>
<name>A0A7K3WJM6_9ACTN</name>
<keyword evidence="3 5" id="KW-0807">Transducer</keyword>
<evidence type="ECO:0000256" key="2">
    <source>
        <dbReference type="ARBA" id="ARBA00022989"/>
    </source>
</evidence>
<evidence type="ECO:0000256" key="6">
    <source>
        <dbReference type="SAM" id="MobiDB-lite"/>
    </source>
</evidence>
<organism evidence="10 11">
    <name type="scientific">Goekera deserti</name>
    <dbReference type="NCBI Taxonomy" id="2497753"/>
    <lineage>
        <taxon>Bacteria</taxon>
        <taxon>Bacillati</taxon>
        <taxon>Actinomycetota</taxon>
        <taxon>Actinomycetes</taxon>
        <taxon>Geodermatophilales</taxon>
        <taxon>Geodermatophilaceae</taxon>
        <taxon>Goekera</taxon>
    </lineage>
</organism>
<sequence>MSVAPRPAPSDPGSAGHPGGISSRLGLRSRLLGAILVLAVVTVVVTGLGVARMAALSERADQAYSEGTVPLDTFRAIQVDWWVYVASTARSSLPGVPPQAVEAARQQAQGALASIDAGVARLQETELIPAADEQLERFITNRADYLTTFDAVRAAVAAGDVAARGSSIAALDGFQAETTDALVQAATVLGQHAAEATEAARSSFEAARTLTIAVAVVGLAAALVLALAVARSVIRPVEDIRTALDRVAAGDLAARVVVRRDDELGAVGRALNSTVQSLADVMRLVRSSAAGLAASSAAMAQTATAMSTNAEAAATQADRIFTSAGEVAMSVDTVAAGSSEMEGAIREISSNANQAATVARRAVEVAGATTTTVAKLGESSAEIAQVVKVITAIAEQTNLLALNATIE</sequence>
<dbReference type="SUPFAM" id="SSF58104">
    <property type="entry name" value="Methyl-accepting chemotaxis protein (MCP) signaling domain"/>
    <property type="match status" value="1"/>
</dbReference>
<dbReference type="GO" id="GO:0007165">
    <property type="term" value="P:signal transduction"/>
    <property type="evidence" value="ECO:0007669"/>
    <property type="project" value="UniProtKB-KW"/>
</dbReference>
<dbReference type="Pfam" id="PF12729">
    <property type="entry name" value="4HB_MCP_1"/>
    <property type="match status" value="1"/>
</dbReference>